<evidence type="ECO:0000313" key="2">
    <source>
        <dbReference type="EMBL" id="CAH0106251.1"/>
    </source>
</evidence>
<keyword evidence="1" id="KW-0732">Signal</keyword>
<evidence type="ECO:0000256" key="1">
    <source>
        <dbReference type="SAM" id="SignalP"/>
    </source>
</evidence>
<protein>
    <submittedName>
        <fullName evidence="2">Uncharacterized protein</fullName>
    </submittedName>
</protein>
<organism evidence="2 3">
    <name type="scientific">Daphnia galeata</name>
    <dbReference type="NCBI Taxonomy" id="27404"/>
    <lineage>
        <taxon>Eukaryota</taxon>
        <taxon>Metazoa</taxon>
        <taxon>Ecdysozoa</taxon>
        <taxon>Arthropoda</taxon>
        <taxon>Crustacea</taxon>
        <taxon>Branchiopoda</taxon>
        <taxon>Diplostraca</taxon>
        <taxon>Cladocera</taxon>
        <taxon>Anomopoda</taxon>
        <taxon>Daphniidae</taxon>
        <taxon>Daphnia</taxon>
    </lineage>
</organism>
<dbReference type="OrthoDB" id="6369808at2759"/>
<sequence length="207" mass="23470">MAFFLIFVSFCVVIVPGRAQYQQPYYDDSFYQYPSSYPVIAGRTPNLANDNNRFLFGYTSTATATTVTTTTCTVYTSVACLSTGRRRRFLEDEDDFINSSPVMKVETTTIAEMKGFKRKERKGDRQVGFFRTNSDYPLYELRSTISQRPIFNNYNPSFRRPMIVADADPRFVLLSYIGYITTTSTSTSTATYRSTPVCSSGSGFNQC</sequence>
<dbReference type="AlphaFoldDB" id="A0A8J2RZD0"/>
<feature type="signal peptide" evidence="1">
    <location>
        <begin position="1"/>
        <end position="19"/>
    </location>
</feature>
<comment type="caution">
    <text evidence="2">The sequence shown here is derived from an EMBL/GenBank/DDBJ whole genome shotgun (WGS) entry which is preliminary data.</text>
</comment>
<keyword evidence="3" id="KW-1185">Reference proteome</keyword>
<evidence type="ECO:0000313" key="3">
    <source>
        <dbReference type="Proteomes" id="UP000789390"/>
    </source>
</evidence>
<feature type="chain" id="PRO_5035208523" evidence="1">
    <location>
        <begin position="20"/>
        <end position="207"/>
    </location>
</feature>
<accession>A0A8J2RZD0</accession>
<proteinExistence type="predicted"/>
<reference evidence="2" key="1">
    <citation type="submission" date="2021-11" db="EMBL/GenBank/DDBJ databases">
        <authorList>
            <person name="Schell T."/>
        </authorList>
    </citation>
    <scope>NUCLEOTIDE SEQUENCE</scope>
    <source>
        <strain evidence="2">M5</strain>
    </source>
</reference>
<name>A0A8J2RZD0_9CRUS</name>
<gene>
    <name evidence="2" type="ORF">DGAL_LOCUS9405</name>
</gene>
<dbReference type="Proteomes" id="UP000789390">
    <property type="component" value="Unassembled WGS sequence"/>
</dbReference>
<dbReference type="EMBL" id="CAKKLH010000223">
    <property type="protein sequence ID" value="CAH0106251.1"/>
    <property type="molecule type" value="Genomic_DNA"/>
</dbReference>